<protein>
    <submittedName>
        <fullName evidence="1">Uncharacterized protein</fullName>
    </submittedName>
</protein>
<evidence type="ECO:0000313" key="1">
    <source>
        <dbReference type="EMBL" id="KZW00086.1"/>
    </source>
</evidence>
<dbReference type="EMBL" id="KV425903">
    <property type="protein sequence ID" value="KZW00086.1"/>
    <property type="molecule type" value="Genomic_DNA"/>
</dbReference>
<accession>A0A165N1R1</accession>
<dbReference type="AlphaFoldDB" id="A0A165N1R1"/>
<dbReference type="Proteomes" id="UP000077266">
    <property type="component" value="Unassembled WGS sequence"/>
</dbReference>
<dbReference type="InParanoid" id="A0A165N1R1"/>
<evidence type="ECO:0000313" key="2">
    <source>
        <dbReference type="Proteomes" id="UP000077266"/>
    </source>
</evidence>
<proteinExistence type="predicted"/>
<gene>
    <name evidence="1" type="ORF">EXIGLDRAFT_696699</name>
</gene>
<reference evidence="1 2" key="1">
    <citation type="journal article" date="2016" name="Mol. Biol. Evol.">
        <title>Comparative Genomics of Early-Diverging Mushroom-Forming Fungi Provides Insights into the Origins of Lignocellulose Decay Capabilities.</title>
        <authorList>
            <person name="Nagy L.G."/>
            <person name="Riley R."/>
            <person name="Tritt A."/>
            <person name="Adam C."/>
            <person name="Daum C."/>
            <person name="Floudas D."/>
            <person name="Sun H."/>
            <person name="Yadav J.S."/>
            <person name="Pangilinan J."/>
            <person name="Larsson K.H."/>
            <person name="Matsuura K."/>
            <person name="Barry K."/>
            <person name="Labutti K."/>
            <person name="Kuo R."/>
            <person name="Ohm R.A."/>
            <person name="Bhattacharya S.S."/>
            <person name="Shirouzu T."/>
            <person name="Yoshinaga Y."/>
            <person name="Martin F.M."/>
            <person name="Grigoriev I.V."/>
            <person name="Hibbett D.S."/>
        </authorList>
    </citation>
    <scope>NUCLEOTIDE SEQUENCE [LARGE SCALE GENOMIC DNA]</scope>
    <source>
        <strain evidence="1 2">HHB12029</strain>
    </source>
</reference>
<sequence length="154" mass="16912">MPTSTSTASLSFMKLRGPSEYASGFVGHVLCPSALRDKNFWFYVHPPSRHMLSHMYALISEIASHKWRTAQLPQGTTRISLLLLLSTSHPASKPFSAISSTCFPVPENQGASKACDGDKEKEKMALLPSDALMLECAVEFLLSLVLSRQPALPY</sequence>
<name>A0A165N1R1_EXIGL</name>
<organism evidence="1 2">
    <name type="scientific">Exidia glandulosa HHB12029</name>
    <dbReference type="NCBI Taxonomy" id="1314781"/>
    <lineage>
        <taxon>Eukaryota</taxon>
        <taxon>Fungi</taxon>
        <taxon>Dikarya</taxon>
        <taxon>Basidiomycota</taxon>
        <taxon>Agaricomycotina</taxon>
        <taxon>Agaricomycetes</taxon>
        <taxon>Auriculariales</taxon>
        <taxon>Exidiaceae</taxon>
        <taxon>Exidia</taxon>
    </lineage>
</organism>
<keyword evidence="2" id="KW-1185">Reference proteome</keyword>